<dbReference type="EMBL" id="UOFL01000114">
    <property type="protein sequence ID" value="VAW76872.1"/>
    <property type="molecule type" value="Genomic_DNA"/>
</dbReference>
<organism evidence="1">
    <name type="scientific">hydrothermal vent metagenome</name>
    <dbReference type="NCBI Taxonomy" id="652676"/>
    <lineage>
        <taxon>unclassified sequences</taxon>
        <taxon>metagenomes</taxon>
        <taxon>ecological metagenomes</taxon>
    </lineage>
</organism>
<sequence length="55" mass="6521">MIIWTQYEANRPSPVTSANPSENRWKTKADNELLMDDKIDHQIIQLRTYKGYNIL</sequence>
<protein>
    <submittedName>
        <fullName evidence="1">Uncharacterized protein</fullName>
    </submittedName>
</protein>
<proteinExistence type="predicted"/>
<name>A0A3B0YNM0_9ZZZZ</name>
<accession>A0A3B0YNM0</accession>
<dbReference type="AlphaFoldDB" id="A0A3B0YNM0"/>
<reference evidence="1" key="1">
    <citation type="submission" date="2018-06" db="EMBL/GenBank/DDBJ databases">
        <authorList>
            <person name="Zhirakovskaya E."/>
        </authorList>
    </citation>
    <scope>NUCLEOTIDE SEQUENCE</scope>
</reference>
<evidence type="ECO:0000313" key="1">
    <source>
        <dbReference type="EMBL" id="VAW76872.1"/>
    </source>
</evidence>
<gene>
    <name evidence="1" type="ORF">MNBD_GAMMA12-2604</name>
</gene>